<dbReference type="STRING" id="101127.A0A1X2GYL9"/>
<accession>A0A1X2GYL9</accession>
<feature type="region of interest" description="Disordered" evidence="1">
    <location>
        <begin position="790"/>
        <end position="885"/>
    </location>
</feature>
<feature type="region of interest" description="Disordered" evidence="1">
    <location>
        <begin position="318"/>
        <end position="354"/>
    </location>
</feature>
<dbReference type="PANTHER" id="PTHR21575">
    <property type="entry name" value="PROTEIN HID1"/>
    <property type="match status" value="1"/>
</dbReference>
<protein>
    <recommendedName>
        <fullName evidence="4">High-temperature-induced dauer-formation protein-domain-containing protein</fullName>
    </recommendedName>
</protein>
<dbReference type="GO" id="GO:0005797">
    <property type="term" value="C:Golgi medial cisterna"/>
    <property type="evidence" value="ECO:0007669"/>
    <property type="project" value="TreeGrafter"/>
</dbReference>
<dbReference type="OrthoDB" id="432953at2759"/>
<evidence type="ECO:0008006" key="4">
    <source>
        <dbReference type="Google" id="ProtNLM"/>
    </source>
</evidence>
<dbReference type="Proteomes" id="UP000242146">
    <property type="component" value="Unassembled WGS sequence"/>
</dbReference>
<name>A0A1X2GYL9_9FUNG</name>
<dbReference type="PANTHER" id="PTHR21575:SF12">
    <property type="entry name" value="PROTEIN HID1"/>
    <property type="match status" value="1"/>
</dbReference>
<gene>
    <name evidence="2" type="ORF">DM01DRAFT_1331256</name>
</gene>
<dbReference type="Pfam" id="PF09742">
    <property type="entry name" value="Dymeclin"/>
    <property type="match status" value="1"/>
</dbReference>
<organism evidence="2 3">
    <name type="scientific">Hesseltinella vesiculosa</name>
    <dbReference type="NCBI Taxonomy" id="101127"/>
    <lineage>
        <taxon>Eukaryota</taxon>
        <taxon>Fungi</taxon>
        <taxon>Fungi incertae sedis</taxon>
        <taxon>Mucoromycota</taxon>
        <taxon>Mucoromycotina</taxon>
        <taxon>Mucoromycetes</taxon>
        <taxon>Mucorales</taxon>
        <taxon>Cunninghamellaceae</taxon>
        <taxon>Hesseltinella</taxon>
    </lineage>
</organism>
<keyword evidence="3" id="KW-1185">Reference proteome</keyword>
<feature type="compositionally biased region" description="Low complexity" evidence="1">
    <location>
        <begin position="841"/>
        <end position="852"/>
    </location>
</feature>
<dbReference type="AlphaFoldDB" id="A0A1X2GYL9"/>
<reference evidence="2 3" key="1">
    <citation type="submission" date="2016-07" db="EMBL/GenBank/DDBJ databases">
        <title>Pervasive Adenine N6-methylation of Active Genes in Fungi.</title>
        <authorList>
            <consortium name="DOE Joint Genome Institute"/>
            <person name="Mondo S.J."/>
            <person name="Dannebaum R.O."/>
            <person name="Kuo R.C."/>
            <person name="Labutti K."/>
            <person name="Haridas S."/>
            <person name="Kuo A."/>
            <person name="Salamov A."/>
            <person name="Ahrendt S.R."/>
            <person name="Lipzen A."/>
            <person name="Sullivan W."/>
            <person name="Andreopoulos W.B."/>
            <person name="Clum A."/>
            <person name="Lindquist E."/>
            <person name="Daum C."/>
            <person name="Ramamoorthy G.K."/>
            <person name="Gryganskyi A."/>
            <person name="Culley D."/>
            <person name="Magnuson J.K."/>
            <person name="James T.Y."/>
            <person name="O'Malley M.A."/>
            <person name="Stajich J.E."/>
            <person name="Spatafora J.W."/>
            <person name="Visel A."/>
            <person name="Grigoriev I.V."/>
        </authorList>
    </citation>
    <scope>NUCLEOTIDE SEQUENCE [LARGE SCALE GENOMIC DNA]</scope>
    <source>
        <strain evidence="2 3">NRRL 3301</strain>
    </source>
</reference>
<dbReference type="GO" id="GO:0016020">
    <property type="term" value="C:membrane"/>
    <property type="evidence" value="ECO:0007669"/>
    <property type="project" value="TreeGrafter"/>
</dbReference>
<proteinExistence type="predicted"/>
<evidence type="ECO:0000313" key="2">
    <source>
        <dbReference type="EMBL" id="ORX63181.1"/>
    </source>
</evidence>
<comment type="caution">
    <text evidence="2">The sequence shown here is derived from an EMBL/GenBank/DDBJ whole genome shotgun (WGS) entry which is preliminary data.</text>
</comment>
<feature type="compositionally biased region" description="Polar residues" evidence="1">
    <location>
        <begin position="876"/>
        <end position="885"/>
    </location>
</feature>
<dbReference type="InterPro" id="IPR026705">
    <property type="entry name" value="Hid-1/Ecm30"/>
</dbReference>
<feature type="compositionally biased region" description="Polar residues" evidence="1">
    <location>
        <begin position="853"/>
        <end position="862"/>
    </location>
</feature>
<evidence type="ECO:0000313" key="3">
    <source>
        <dbReference type="Proteomes" id="UP000242146"/>
    </source>
</evidence>
<evidence type="ECO:0000256" key="1">
    <source>
        <dbReference type="SAM" id="MobiDB-lite"/>
    </source>
</evidence>
<dbReference type="GO" id="GO:0000138">
    <property type="term" value="C:Golgi trans cisterna"/>
    <property type="evidence" value="ECO:0007669"/>
    <property type="project" value="TreeGrafter"/>
</dbReference>
<feature type="compositionally biased region" description="Low complexity" evidence="1">
    <location>
        <begin position="790"/>
        <end position="833"/>
    </location>
</feature>
<dbReference type="EMBL" id="MCGT01000001">
    <property type="protein sequence ID" value="ORX63181.1"/>
    <property type="molecule type" value="Genomic_DNA"/>
</dbReference>
<sequence length="885" mass="99201">MGATDSKLAFRKGVFRLYEEQNISASDDYWTGFWTLPESLEDIYSLIGANDIRKIRDASKGNLETLFDKLLDRIDSIIHSPSFPSPEFPVLHLLNCIRILTRLMPYIYENPENAHWEGFFFWTPRSVKKPSSSVDTEKNDLYDTIPPRGQQLVTLTIDLLYLAGFTVPSTLLKTPDTPRVVYAIWEEGVGSTKSLGMQRDLDQNRTEVLRLLTVLFSKSIYTTPSHTLTREDLWLGYVMTKLDKKIILVLLCSLINTSCKYDPLGWGVPYNHLMVANPREPLVAMCLRTLLILLDYRSPPTVELLHELDQHRQFVPPVQRTEGSATPDSATSQDALDSPSTSTPNDPRRLSTASHSTDIQSLLLSADDTADAHDNPFKYYLSKLHREKDFVFLMDGIHRILINPLQASNTYLPRSTKRIQCNVEMLMLCWRLMESNQRFKDFLTGSNRALDLMVILIYYSVESKSDIAQVGVVRMCAFILQTLSSEREFGIQLNNPFTGHSALPALSRLPAFHGTYGDYLINSIVGLITSTHGALASLYPALILTITNVSPYLKNLSVTTASRLVALFNSVSAPVFMLADESNHRLTGYLLEILNNISQYHFADNPNVVYAIVRNHARFDKLFNFDLNEALAEMDRLRQLKEERRQSLEGHDPKGAVTVQSLTGSPLSQHTYSKFKPTDPWVQLWYPQFPMETIRAMLGYLVPQVEKKCTQEGLTTDAQILGYLRSVTMVGILPQRHPIFIRKFQWGEALVIWFRSMLWGQAYLAAMLSHHSPWNGTNVRLFQIKHEKPASSSSSAASSPAASPRKPRSSFSSSPSASAPVAASSSLPAVQSPITAARRPSSVLSSASVSNSTPRPSINTAHPVSTTPPVPPPKDNAQTATDIEH</sequence>
<feature type="compositionally biased region" description="Polar residues" evidence="1">
    <location>
        <begin position="321"/>
        <end position="354"/>
    </location>
</feature>